<dbReference type="EMBL" id="LAZR01003097">
    <property type="protein sequence ID" value="KKN22040.1"/>
    <property type="molecule type" value="Genomic_DNA"/>
</dbReference>
<feature type="compositionally biased region" description="Basic residues" evidence="1">
    <location>
        <begin position="94"/>
        <end position="103"/>
    </location>
</feature>
<keyword evidence="2" id="KW-0472">Membrane</keyword>
<keyword evidence="2" id="KW-1133">Transmembrane helix</keyword>
<protein>
    <submittedName>
        <fullName evidence="3">Uncharacterized protein</fullName>
    </submittedName>
</protein>
<feature type="transmembrane region" description="Helical" evidence="2">
    <location>
        <begin position="43"/>
        <end position="60"/>
    </location>
</feature>
<proteinExistence type="predicted"/>
<feature type="transmembrane region" description="Helical" evidence="2">
    <location>
        <begin position="21"/>
        <end position="37"/>
    </location>
</feature>
<accession>A0A0F9NRF8</accession>
<evidence type="ECO:0000313" key="3">
    <source>
        <dbReference type="EMBL" id="KKN22040.1"/>
    </source>
</evidence>
<dbReference type="AlphaFoldDB" id="A0A0F9NRF8"/>
<evidence type="ECO:0000256" key="2">
    <source>
        <dbReference type="SAM" id="Phobius"/>
    </source>
</evidence>
<organism evidence="3">
    <name type="scientific">marine sediment metagenome</name>
    <dbReference type="NCBI Taxonomy" id="412755"/>
    <lineage>
        <taxon>unclassified sequences</taxon>
        <taxon>metagenomes</taxon>
        <taxon>ecological metagenomes</taxon>
    </lineage>
</organism>
<keyword evidence="2" id="KW-0812">Transmembrane</keyword>
<feature type="region of interest" description="Disordered" evidence="1">
    <location>
        <begin position="83"/>
        <end position="103"/>
    </location>
</feature>
<name>A0A0F9NRF8_9ZZZZ</name>
<reference evidence="3" key="1">
    <citation type="journal article" date="2015" name="Nature">
        <title>Complex archaea that bridge the gap between prokaryotes and eukaryotes.</title>
        <authorList>
            <person name="Spang A."/>
            <person name="Saw J.H."/>
            <person name="Jorgensen S.L."/>
            <person name="Zaremba-Niedzwiedzka K."/>
            <person name="Martijn J."/>
            <person name="Lind A.E."/>
            <person name="van Eijk R."/>
            <person name="Schleper C."/>
            <person name="Guy L."/>
            <person name="Ettema T.J."/>
        </authorList>
    </citation>
    <scope>NUCLEOTIDE SEQUENCE</scope>
</reference>
<sequence length="103" mass="11521">MEGSRKSVKKIHKILSPTFKIITSLTILVSITFVIRININIDVAGIVASVIGPIGVILLIQNQLNNKKKSKTPKFRIKYGNNIAKRRGTDSKSSLHKSKKRRL</sequence>
<gene>
    <name evidence="3" type="ORF">LCGC14_0919220</name>
</gene>
<evidence type="ECO:0000256" key="1">
    <source>
        <dbReference type="SAM" id="MobiDB-lite"/>
    </source>
</evidence>
<comment type="caution">
    <text evidence="3">The sequence shown here is derived from an EMBL/GenBank/DDBJ whole genome shotgun (WGS) entry which is preliminary data.</text>
</comment>